<dbReference type="InterPro" id="IPR025843">
    <property type="entry name" value="Actino_peptide"/>
</dbReference>
<keyword evidence="3" id="KW-1185">Reference proteome</keyword>
<protein>
    <recommendedName>
        <fullName evidence="4">ATP-grasp-modified RiPP</fullName>
    </recommendedName>
</protein>
<feature type="region of interest" description="Disordered" evidence="1">
    <location>
        <begin position="48"/>
        <end position="81"/>
    </location>
</feature>
<reference evidence="2 3" key="1">
    <citation type="submission" date="2019-06" db="EMBL/GenBank/DDBJ databases">
        <title>Whole genome shotgun sequence of Streptomyces cacaoi subsp. cacaoi NBRC 12748.</title>
        <authorList>
            <person name="Hosoyama A."/>
            <person name="Uohara A."/>
            <person name="Ohji S."/>
            <person name="Ichikawa N."/>
        </authorList>
    </citation>
    <scope>NUCLEOTIDE SEQUENCE [LARGE SCALE GENOMIC DNA]</scope>
    <source>
        <strain evidence="2 3">NBRC 12748</strain>
    </source>
</reference>
<dbReference type="NCBIfam" id="TIGR04186">
    <property type="entry name" value="GRASP_targ"/>
    <property type="match status" value="1"/>
</dbReference>
<evidence type="ECO:0008006" key="4">
    <source>
        <dbReference type="Google" id="ProtNLM"/>
    </source>
</evidence>
<dbReference type="EMBL" id="BJMM01000006">
    <property type="protein sequence ID" value="GEB49190.1"/>
    <property type="molecule type" value="Genomic_DNA"/>
</dbReference>
<dbReference type="InterPro" id="IPR026496">
    <property type="entry name" value="GRASP_targ"/>
</dbReference>
<sequence length="81" mass="8760">MGDHVVPWGLSRMRPYPDRAAVPAAEVVLDPGSQTGRWLGADGAELVTARHKRSETSRETQTRTSLDGNPDQGSDQEGDTD</sequence>
<gene>
    <name evidence="2" type="ORF">SCA03_17410</name>
</gene>
<organism evidence="2 3">
    <name type="scientific">Streptomyces cacaoi</name>
    <dbReference type="NCBI Taxonomy" id="1898"/>
    <lineage>
        <taxon>Bacteria</taxon>
        <taxon>Bacillati</taxon>
        <taxon>Actinomycetota</taxon>
        <taxon>Actinomycetes</taxon>
        <taxon>Kitasatosporales</taxon>
        <taxon>Streptomycetaceae</taxon>
        <taxon>Streptomyces</taxon>
    </lineage>
</organism>
<dbReference type="Pfam" id="PF14408">
    <property type="entry name" value="Actino_peptide"/>
    <property type="match status" value="1"/>
</dbReference>
<accession>A0A4Y3QZ38</accession>
<name>A0A4Y3QZ38_STRCI</name>
<evidence type="ECO:0000256" key="1">
    <source>
        <dbReference type="SAM" id="MobiDB-lite"/>
    </source>
</evidence>
<proteinExistence type="predicted"/>
<evidence type="ECO:0000313" key="3">
    <source>
        <dbReference type="Proteomes" id="UP000319210"/>
    </source>
</evidence>
<evidence type="ECO:0000313" key="2">
    <source>
        <dbReference type="EMBL" id="GEB49190.1"/>
    </source>
</evidence>
<comment type="caution">
    <text evidence="2">The sequence shown here is derived from an EMBL/GenBank/DDBJ whole genome shotgun (WGS) entry which is preliminary data.</text>
</comment>
<dbReference type="Proteomes" id="UP000319210">
    <property type="component" value="Unassembled WGS sequence"/>
</dbReference>
<dbReference type="AlphaFoldDB" id="A0A4Y3QZ38"/>